<dbReference type="OrthoDB" id="10487804at2759"/>
<dbReference type="GeneID" id="5000029"/>
<gene>
    <name evidence="1" type="ORF">OSTLU_29199</name>
</gene>
<dbReference type="RefSeq" id="XP_001415657.1">
    <property type="nucleotide sequence ID" value="XM_001415620.1"/>
</dbReference>
<evidence type="ECO:0000313" key="1">
    <source>
        <dbReference type="EMBL" id="ABO93949.1"/>
    </source>
</evidence>
<sequence>MKHMVKACEEECGEGAPVKTRRATRFALPATNERTGETYSLRYLFSAMEAQRAAGGETEDESLAAQMRMLRLRVPRYFHPNGVAARATNARANEQTDDASTTADFVRVWPWEAATEEDLANPSPSYGIGTMASAESWEMVHLALLKTTFVPLMMERVKTMSRRSRRVYERTFDLERTFVSVDDIDDVHEGDFSA</sequence>
<proteinExistence type="predicted"/>
<dbReference type="KEGG" id="olu:OSTLU_29199"/>
<protein>
    <submittedName>
        <fullName evidence="1">Uncharacterized protein</fullName>
    </submittedName>
</protein>
<dbReference type="HOGENOM" id="CLU_1404553_0_0_1"/>
<dbReference type="Gramene" id="ABO93949">
    <property type="protein sequence ID" value="ABO93949"/>
    <property type="gene ID" value="OSTLU_29199"/>
</dbReference>
<organism evidence="1 2">
    <name type="scientific">Ostreococcus lucimarinus (strain CCE9901)</name>
    <dbReference type="NCBI Taxonomy" id="436017"/>
    <lineage>
        <taxon>Eukaryota</taxon>
        <taxon>Viridiplantae</taxon>
        <taxon>Chlorophyta</taxon>
        <taxon>Mamiellophyceae</taxon>
        <taxon>Mamiellales</taxon>
        <taxon>Bathycoccaceae</taxon>
        <taxon>Ostreococcus</taxon>
    </lineage>
</organism>
<dbReference type="Proteomes" id="UP000001568">
    <property type="component" value="Chromosome 1"/>
</dbReference>
<reference evidence="1 2" key="1">
    <citation type="journal article" date="2007" name="Proc. Natl. Acad. Sci. U.S.A.">
        <title>The tiny eukaryote Ostreococcus provides genomic insights into the paradox of plankton speciation.</title>
        <authorList>
            <person name="Palenik B."/>
            <person name="Grimwood J."/>
            <person name="Aerts A."/>
            <person name="Rouze P."/>
            <person name="Salamov A."/>
            <person name="Putnam N."/>
            <person name="Dupont C."/>
            <person name="Jorgensen R."/>
            <person name="Derelle E."/>
            <person name="Rombauts S."/>
            <person name="Zhou K."/>
            <person name="Otillar R."/>
            <person name="Merchant S.S."/>
            <person name="Podell S."/>
            <person name="Gaasterland T."/>
            <person name="Napoli C."/>
            <person name="Gendler K."/>
            <person name="Manuell A."/>
            <person name="Tai V."/>
            <person name="Vallon O."/>
            <person name="Piganeau G."/>
            <person name="Jancek S."/>
            <person name="Heijde M."/>
            <person name="Jabbari K."/>
            <person name="Bowler C."/>
            <person name="Lohr M."/>
            <person name="Robbens S."/>
            <person name="Werner G."/>
            <person name="Dubchak I."/>
            <person name="Pazour G.J."/>
            <person name="Ren Q."/>
            <person name="Paulsen I."/>
            <person name="Delwiche C."/>
            <person name="Schmutz J."/>
            <person name="Rokhsar D."/>
            <person name="Van de Peer Y."/>
            <person name="Moreau H."/>
            <person name="Grigoriev I.V."/>
        </authorList>
    </citation>
    <scope>NUCLEOTIDE SEQUENCE [LARGE SCALE GENOMIC DNA]</scope>
    <source>
        <strain evidence="1 2">CCE9901</strain>
    </source>
</reference>
<dbReference type="EMBL" id="CP000581">
    <property type="protein sequence ID" value="ABO93949.1"/>
    <property type="molecule type" value="Genomic_DNA"/>
</dbReference>
<dbReference type="AlphaFoldDB" id="A4RS04"/>
<accession>A4RS04</accession>
<name>A4RS04_OSTLU</name>
<evidence type="ECO:0000313" key="2">
    <source>
        <dbReference type="Proteomes" id="UP000001568"/>
    </source>
</evidence>
<keyword evidence="2" id="KW-1185">Reference proteome</keyword>